<comment type="caution">
    <text evidence="3">Lacks conserved residue(s) required for the propagation of feature annotation.</text>
</comment>
<gene>
    <name evidence="5" type="ORF">MAR_001196</name>
</gene>
<evidence type="ECO:0000313" key="6">
    <source>
        <dbReference type="Proteomes" id="UP001164746"/>
    </source>
</evidence>
<dbReference type="Pfam" id="PF00051">
    <property type="entry name" value="Kringle"/>
    <property type="match status" value="1"/>
</dbReference>
<evidence type="ECO:0000256" key="3">
    <source>
        <dbReference type="PROSITE-ProRule" id="PRU00121"/>
    </source>
</evidence>
<dbReference type="PANTHER" id="PTHR24261:SF7">
    <property type="entry name" value="KRINGLE DOMAIN-CONTAINING PROTEIN"/>
    <property type="match status" value="1"/>
</dbReference>
<organism evidence="5 6">
    <name type="scientific">Mya arenaria</name>
    <name type="common">Soft-shell clam</name>
    <dbReference type="NCBI Taxonomy" id="6604"/>
    <lineage>
        <taxon>Eukaryota</taxon>
        <taxon>Metazoa</taxon>
        <taxon>Spiralia</taxon>
        <taxon>Lophotrochozoa</taxon>
        <taxon>Mollusca</taxon>
        <taxon>Bivalvia</taxon>
        <taxon>Autobranchia</taxon>
        <taxon>Heteroconchia</taxon>
        <taxon>Euheterodonta</taxon>
        <taxon>Imparidentia</taxon>
        <taxon>Neoheterodontei</taxon>
        <taxon>Myida</taxon>
        <taxon>Myoidea</taxon>
        <taxon>Myidae</taxon>
        <taxon>Mya</taxon>
    </lineage>
</organism>
<dbReference type="SUPFAM" id="SSF57440">
    <property type="entry name" value="Kringle-like"/>
    <property type="match status" value="1"/>
</dbReference>
<protein>
    <submittedName>
        <fullName evidence="5">PLMN-like protein</fullName>
    </submittedName>
</protein>
<reference evidence="5" key="1">
    <citation type="submission" date="2022-11" db="EMBL/GenBank/DDBJ databases">
        <title>Centuries of genome instability and evolution in soft-shell clam transmissible cancer (bioRxiv).</title>
        <authorList>
            <person name="Hart S.F.M."/>
            <person name="Yonemitsu M.A."/>
            <person name="Giersch R.M."/>
            <person name="Beal B.F."/>
            <person name="Arriagada G."/>
            <person name="Davis B.W."/>
            <person name="Ostrander E.A."/>
            <person name="Goff S.P."/>
            <person name="Metzger M.J."/>
        </authorList>
    </citation>
    <scope>NUCLEOTIDE SEQUENCE</scope>
    <source>
        <strain evidence="5">MELC-2E11</strain>
        <tissue evidence="5">Siphon/mantle</tissue>
    </source>
</reference>
<dbReference type="SMART" id="SM00130">
    <property type="entry name" value="KR"/>
    <property type="match status" value="1"/>
</dbReference>
<keyword evidence="6" id="KW-1185">Reference proteome</keyword>
<proteinExistence type="predicted"/>
<dbReference type="Proteomes" id="UP001164746">
    <property type="component" value="Chromosome 11"/>
</dbReference>
<sequence length="206" mass="23101">DYPHGHSYHGDNKFPTDGSELAADNLCRDPSNSSFLWCYTIDPNTRWEKCDVPYCHASQTYQWVSGVISFSSQLSDPGNGANQVIGEADVYPAYKQSDLSWAPSDAHLYGSQYIEVIFPTQVHVAGLEIYETFHGGAVSNMICYHFGGAPRIIWQDSTVQNIEEARIFSPTLTGYCFSNQIRLEFTSNLYQYQIDAIVLRGYPLGS</sequence>
<dbReference type="InterPro" id="IPR000001">
    <property type="entry name" value="Kringle"/>
</dbReference>
<dbReference type="PANTHER" id="PTHR24261">
    <property type="entry name" value="PLASMINOGEN-RELATED"/>
    <property type="match status" value="1"/>
</dbReference>
<evidence type="ECO:0000256" key="2">
    <source>
        <dbReference type="ARBA" id="ARBA00023157"/>
    </source>
</evidence>
<accession>A0ABY7FF54</accession>
<evidence type="ECO:0000313" key="5">
    <source>
        <dbReference type="EMBL" id="WAR19358.1"/>
    </source>
</evidence>
<feature type="disulfide bond" evidence="3">
    <location>
        <begin position="27"/>
        <end position="50"/>
    </location>
</feature>
<dbReference type="Gene3D" id="2.40.20.10">
    <property type="entry name" value="Plasminogen Kringle 4"/>
    <property type="match status" value="1"/>
</dbReference>
<feature type="domain" description="Kringle" evidence="4">
    <location>
        <begin position="1"/>
        <end position="55"/>
    </location>
</feature>
<name>A0ABY7FF54_MYAAR</name>
<keyword evidence="2 3" id="KW-1015">Disulfide bond</keyword>
<dbReference type="InterPro" id="IPR050759">
    <property type="entry name" value="Serine_protease_kringle"/>
</dbReference>
<feature type="non-terminal residue" evidence="5">
    <location>
        <position position="206"/>
    </location>
</feature>
<dbReference type="PROSITE" id="PS50070">
    <property type="entry name" value="KRINGLE_2"/>
    <property type="match status" value="1"/>
</dbReference>
<evidence type="ECO:0000256" key="1">
    <source>
        <dbReference type="ARBA" id="ARBA00022572"/>
    </source>
</evidence>
<dbReference type="InterPro" id="IPR058897">
    <property type="entry name" value="PAPPA_SD_C"/>
</dbReference>
<dbReference type="InterPro" id="IPR013806">
    <property type="entry name" value="Kringle-like"/>
</dbReference>
<dbReference type="InterPro" id="IPR038178">
    <property type="entry name" value="Kringle_sf"/>
</dbReference>
<evidence type="ECO:0000259" key="4">
    <source>
        <dbReference type="PROSITE" id="PS50070"/>
    </source>
</evidence>
<dbReference type="Pfam" id="PF25900">
    <property type="entry name" value="PAPPA"/>
    <property type="match status" value="1"/>
</dbReference>
<dbReference type="EMBL" id="CP111022">
    <property type="protein sequence ID" value="WAR19358.1"/>
    <property type="molecule type" value="Genomic_DNA"/>
</dbReference>
<keyword evidence="1 3" id="KW-0420">Kringle</keyword>